<evidence type="ECO:0000313" key="1">
    <source>
        <dbReference type="EMBL" id="KSU48356.1"/>
    </source>
</evidence>
<dbReference type="OrthoDB" id="7055226at2"/>
<gene>
    <name evidence="1" type="ORF">AS033_12080</name>
</gene>
<accession>A0A0V8GDJ3</accession>
<comment type="caution">
    <text evidence="1">The sequence shown here is derived from an EMBL/GenBank/DDBJ whole genome shotgun (WGS) entry which is preliminary data.</text>
</comment>
<dbReference type="EMBL" id="LNQL01000004">
    <property type="protein sequence ID" value="KSU48356.1"/>
    <property type="molecule type" value="Genomic_DNA"/>
</dbReference>
<dbReference type="Proteomes" id="UP000053797">
    <property type="component" value="Unassembled WGS sequence"/>
</dbReference>
<dbReference type="RefSeq" id="WP_035395542.1">
    <property type="nucleotide sequence ID" value="NZ_FMYN01000004.1"/>
</dbReference>
<protein>
    <submittedName>
        <fullName evidence="1">Uncharacterized protein</fullName>
    </submittedName>
</protein>
<name>A0A0V8GDJ3_9BACL</name>
<evidence type="ECO:0000313" key="2">
    <source>
        <dbReference type="Proteomes" id="UP000053797"/>
    </source>
</evidence>
<organism evidence="1 2">
    <name type="scientific">Exiguobacterium indicum</name>
    <dbReference type="NCBI Taxonomy" id="296995"/>
    <lineage>
        <taxon>Bacteria</taxon>
        <taxon>Bacillati</taxon>
        <taxon>Bacillota</taxon>
        <taxon>Bacilli</taxon>
        <taxon>Bacillales</taxon>
        <taxon>Bacillales Family XII. Incertae Sedis</taxon>
        <taxon>Exiguobacterium</taxon>
    </lineage>
</organism>
<reference evidence="1 2" key="1">
    <citation type="journal article" date="2015" name="Int. J. Syst. Evol. Microbiol.">
        <title>Exiguobacterium enclense sp. nov., isolated from sediment.</title>
        <authorList>
            <person name="Dastager S.G."/>
            <person name="Mawlankar R."/>
            <person name="Sonalkar V.V."/>
            <person name="Thorat M.N."/>
            <person name="Mual P."/>
            <person name="Verma A."/>
            <person name="Krishnamurthi S."/>
            <person name="Tang S.K."/>
            <person name="Li W.J."/>
        </authorList>
    </citation>
    <scope>NUCLEOTIDE SEQUENCE [LARGE SCALE GENOMIC DNA]</scope>
    <source>
        <strain evidence="1 2">NIO-1109</strain>
    </source>
</reference>
<proteinExistence type="predicted"/>
<dbReference type="AlphaFoldDB" id="A0A0V8GDJ3"/>
<sequence>MIKKQKKSGDQHTKDVAMYLEQLIQEQSSLSQEQHPATIVAQFLFTQFPKTSEVKTKFDFKRADHHADLYIYQDEHIYPIHLFYLKKNTTIQPKNPGAKSFLHKYFGLTESQHAFNALLDQARSKLFQDIAFHHGITDLYVSEAKLKKSIHALQLDETILKAYRRRFLEGIRDHCYSLLLKSLNEHQSDFFRGFKHLSMIEEYKVIFIEETSEIKLEQQTIQTFESVHLLKKNNSSIHILVDNYELELRFKFESSLTSSIKVATKLSHTRELTNQFQQKTKQLNAKWLNAFEDSLHTHTLLAHSNKSNAIGRCHEVLTLYQFIKHDSTIHLVDPTQVHQTLTVYYSYLEPNVLQQLIDSADVTTSVLLDYLKNVYGQSQIEQVQLVSDSYVANKLETADILLTLRYEQNLIELPLSLKALKAHNSVMTIKNPGAGTILSYQYFDVFDEMQEFIARIKEKYLVGLISRQEVLSEVSNEITRHLSAASQTSLVSGLKKMIGTNLSIVSFYQSLTCSIHPPIEVGGHIHVSQHSSTTTRLTWSNGNEYLNFRVKFSAGASHGWSSLKLSCERSVL</sequence>